<evidence type="ECO:0000256" key="4">
    <source>
        <dbReference type="ARBA" id="ARBA00023049"/>
    </source>
</evidence>
<dbReference type="EMBL" id="LBQH01000026">
    <property type="protein sequence ID" value="KKP76720.1"/>
    <property type="molecule type" value="Genomic_DNA"/>
</dbReference>
<protein>
    <recommendedName>
        <fullName evidence="7">DUF1704 domain-containing protein</fullName>
    </recommendedName>
</protein>
<evidence type="ECO:0000256" key="3">
    <source>
        <dbReference type="ARBA" id="ARBA00022801"/>
    </source>
</evidence>
<dbReference type="AlphaFoldDB" id="A0A0G0ENH8"/>
<keyword evidence="4" id="KW-0482">Metalloprotease</keyword>
<evidence type="ECO:0000256" key="1">
    <source>
        <dbReference type="ARBA" id="ARBA00001947"/>
    </source>
</evidence>
<reference evidence="5 6" key="1">
    <citation type="journal article" date="2015" name="Nature">
        <title>rRNA introns, odd ribosomes, and small enigmatic genomes across a large radiation of phyla.</title>
        <authorList>
            <person name="Brown C.T."/>
            <person name="Hug L.A."/>
            <person name="Thomas B.C."/>
            <person name="Sharon I."/>
            <person name="Castelle C.J."/>
            <person name="Singh A."/>
            <person name="Wilkins M.J."/>
            <person name="Williams K.H."/>
            <person name="Banfield J.F."/>
        </authorList>
    </citation>
    <scope>NUCLEOTIDE SEQUENCE [LARGE SCALE GENOMIC DNA]</scope>
</reference>
<dbReference type="PANTHER" id="PTHR31817">
    <property type="match status" value="1"/>
</dbReference>
<gene>
    <name evidence="5" type="ORF">UR73_C0026G0003</name>
</gene>
<sequence>MNIFFRKAKKTMKVEEVTKLLGELKIPIALVFTPTNLDSEKKKFFDSDTYEPQFQYRVVSNNNEQILKRLSEVKEIPDVDPRISDFYIDLIDSKREASDLMHAVGNNEAVTDISVARYSKPSAKLFRNASRVLRGKYGKYNLAKEDNIKDPEMLGYDKIVSAFDVVFKELGLEDWSVNKSLNIAKNGVKVGVKRKEVLVDGNISKSKLQLRKTIIHEVGTHALRSHYGLMSGFEAISKPNLPGYLDIEEGLASWNENNMGLLPVKSLRNKAALTWAIYVGEELSFRQLYNVLLGSFSKPGAFDIAYRVKRGLSDTSYPGIYAKDVVYFRGFRKVMKKLEEDPTLYQKLYSGKITFKQCEWVEEGLIPKAGKIPTKNDWLEIFKKAGI</sequence>
<evidence type="ECO:0000313" key="6">
    <source>
        <dbReference type="Proteomes" id="UP000034816"/>
    </source>
</evidence>
<comment type="cofactor">
    <cofactor evidence="1">
        <name>Zn(2+)</name>
        <dbReference type="ChEBI" id="CHEBI:29105"/>
    </cofactor>
</comment>
<name>A0A0G0ENH8_9BACT</name>
<dbReference type="Proteomes" id="UP000034816">
    <property type="component" value="Unassembled WGS sequence"/>
</dbReference>
<evidence type="ECO:0000313" key="5">
    <source>
        <dbReference type="EMBL" id="KKP76720.1"/>
    </source>
</evidence>
<accession>A0A0G0ENH8</accession>
<dbReference type="PANTHER" id="PTHR31817:SF0">
    <property type="entry name" value="CHROMOSOME UNDETERMINED SCAFFOLD_67, WHOLE GENOME SHOTGUN SEQUENCE"/>
    <property type="match status" value="1"/>
</dbReference>
<dbReference type="Pfam" id="PF08014">
    <property type="entry name" value="MATCAP"/>
    <property type="match status" value="1"/>
</dbReference>
<dbReference type="InterPro" id="IPR012548">
    <property type="entry name" value="MATCAP"/>
</dbReference>
<proteinExistence type="predicted"/>
<keyword evidence="2" id="KW-0645">Protease</keyword>
<keyword evidence="3" id="KW-0378">Hydrolase</keyword>
<comment type="caution">
    <text evidence="5">The sequence shown here is derived from an EMBL/GenBank/DDBJ whole genome shotgun (WGS) entry which is preliminary data.</text>
</comment>
<organism evidence="5 6">
    <name type="scientific">candidate division WS6 bacterium GW2011_GWF1_35_23</name>
    <dbReference type="NCBI Taxonomy" id="1619097"/>
    <lineage>
        <taxon>Bacteria</taxon>
        <taxon>Candidatus Dojkabacteria</taxon>
    </lineage>
</organism>
<dbReference type="SMART" id="SM01154">
    <property type="entry name" value="DUF1704"/>
    <property type="match status" value="1"/>
</dbReference>
<dbReference type="GO" id="GO:0008237">
    <property type="term" value="F:metallopeptidase activity"/>
    <property type="evidence" value="ECO:0007669"/>
    <property type="project" value="UniProtKB-KW"/>
</dbReference>
<evidence type="ECO:0008006" key="7">
    <source>
        <dbReference type="Google" id="ProtNLM"/>
    </source>
</evidence>
<evidence type="ECO:0000256" key="2">
    <source>
        <dbReference type="ARBA" id="ARBA00022670"/>
    </source>
</evidence>
<dbReference type="GO" id="GO:0006508">
    <property type="term" value="P:proteolysis"/>
    <property type="evidence" value="ECO:0007669"/>
    <property type="project" value="UniProtKB-KW"/>
</dbReference>